<gene>
    <name evidence="2" type="ORF">CA982_13680</name>
</gene>
<sequence>MSVSFNHIIIGAHDPRRSADFYLDVLGARPAPGWGPFVNILLDDDTLLQFAPAPVAEPVHMAFLMDDADFDRGYDALCRRGVDHWADPQMRRPGEISTEEGRRVYFKDPSGQMLEMLTEPYL</sequence>
<evidence type="ECO:0000313" key="3">
    <source>
        <dbReference type="Proteomes" id="UP000194632"/>
    </source>
</evidence>
<dbReference type="AlphaFoldDB" id="A0A243Q9I0"/>
<dbReference type="Gene3D" id="3.10.180.10">
    <property type="entry name" value="2,3-Dihydroxybiphenyl 1,2-Dioxygenase, domain 1"/>
    <property type="match status" value="1"/>
</dbReference>
<accession>A0A243Q9I0</accession>
<dbReference type="InterPro" id="IPR037523">
    <property type="entry name" value="VOC_core"/>
</dbReference>
<dbReference type="Pfam" id="PF00903">
    <property type="entry name" value="Glyoxalase"/>
    <property type="match status" value="1"/>
</dbReference>
<dbReference type="PROSITE" id="PS51819">
    <property type="entry name" value="VOC"/>
    <property type="match status" value="1"/>
</dbReference>
<dbReference type="RefSeq" id="WP_086535864.1">
    <property type="nucleotide sequence ID" value="NZ_NGFO01000014.1"/>
</dbReference>
<comment type="caution">
    <text evidence="2">The sequence shown here is derived from an EMBL/GenBank/DDBJ whole genome shotgun (WGS) entry which is preliminary data.</text>
</comment>
<dbReference type="Proteomes" id="UP000194632">
    <property type="component" value="Unassembled WGS sequence"/>
</dbReference>
<reference evidence="2 3" key="1">
    <citation type="submission" date="2017-05" db="EMBL/GenBank/DDBJ databases">
        <title>Biotechnological potential of actinobacteria isolated from South African environments.</title>
        <authorList>
            <person name="Le Roes-Hill M."/>
            <person name="Prins A."/>
            <person name="Durrell K.A."/>
        </authorList>
    </citation>
    <scope>NUCLEOTIDE SEQUENCE [LARGE SCALE GENOMIC DNA]</scope>
    <source>
        <strain evidence="2">BS2</strain>
    </source>
</reference>
<dbReference type="STRING" id="417102.CA982_13680"/>
<organism evidence="2 3">
    <name type="scientific">Gordonia lacunae</name>
    <dbReference type="NCBI Taxonomy" id="417102"/>
    <lineage>
        <taxon>Bacteria</taxon>
        <taxon>Bacillati</taxon>
        <taxon>Actinomycetota</taxon>
        <taxon>Actinomycetes</taxon>
        <taxon>Mycobacteriales</taxon>
        <taxon>Gordoniaceae</taxon>
        <taxon>Gordonia</taxon>
    </lineage>
</organism>
<dbReference type="InterPro" id="IPR004360">
    <property type="entry name" value="Glyas_Fos-R_dOase_dom"/>
</dbReference>
<dbReference type="EMBL" id="NGFO01000014">
    <property type="protein sequence ID" value="OUC78267.1"/>
    <property type="molecule type" value="Genomic_DNA"/>
</dbReference>
<protein>
    <submittedName>
        <fullName evidence="2">Glyoxalase</fullName>
    </submittedName>
</protein>
<proteinExistence type="predicted"/>
<dbReference type="InterPro" id="IPR029068">
    <property type="entry name" value="Glyas_Bleomycin-R_OHBP_Dase"/>
</dbReference>
<evidence type="ECO:0000259" key="1">
    <source>
        <dbReference type="PROSITE" id="PS51819"/>
    </source>
</evidence>
<dbReference type="CDD" id="cd08351">
    <property type="entry name" value="ChaP_like"/>
    <property type="match status" value="1"/>
</dbReference>
<name>A0A243Q9I0_9ACTN</name>
<evidence type="ECO:0000313" key="2">
    <source>
        <dbReference type="EMBL" id="OUC78267.1"/>
    </source>
</evidence>
<keyword evidence="3" id="KW-1185">Reference proteome</keyword>
<dbReference type="OrthoDB" id="9810341at2"/>
<dbReference type="SUPFAM" id="SSF54593">
    <property type="entry name" value="Glyoxalase/Bleomycin resistance protein/Dihydroxybiphenyl dioxygenase"/>
    <property type="match status" value="1"/>
</dbReference>
<feature type="domain" description="VOC" evidence="1">
    <location>
        <begin position="4"/>
        <end position="119"/>
    </location>
</feature>